<protein>
    <submittedName>
        <fullName evidence="2 3">Beta-lactamase</fullName>
    </submittedName>
</protein>
<name>A0A0H3J0R5_CLOPA</name>
<dbReference type="KEGG" id="cpat:CLPA_c08340"/>
<evidence type="ECO:0000313" key="5">
    <source>
        <dbReference type="Proteomes" id="UP000030905"/>
    </source>
</evidence>
<dbReference type="InterPro" id="IPR001466">
    <property type="entry name" value="Beta-lactam-related"/>
</dbReference>
<dbReference type="AlphaFoldDB" id="A0A0H3J0R5"/>
<dbReference type="Gene3D" id="3.40.710.10">
    <property type="entry name" value="DD-peptidase/beta-lactamase superfamily"/>
    <property type="match status" value="1"/>
</dbReference>
<dbReference type="RefSeq" id="WP_003446992.1">
    <property type="nucleotide sequence ID" value="NZ_ANZB01000013.1"/>
</dbReference>
<dbReference type="eggNOG" id="COG1680">
    <property type="taxonomic scope" value="Bacteria"/>
</dbReference>
<dbReference type="InterPro" id="IPR012338">
    <property type="entry name" value="Beta-lactam/transpept-like"/>
</dbReference>
<evidence type="ECO:0000313" key="2">
    <source>
        <dbReference type="EMBL" id="AJA50922.1"/>
    </source>
</evidence>
<dbReference type="EMBL" id="CP009268">
    <property type="protein sequence ID" value="AJA50922.1"/>
    <property type="molecule type" value="Genomic_DNA"/>
</dbReference>
<dbReference type="Proteomes" id="UP000030905">
    <property type="component" value="Chromosome"/>
</dbReference>
<proteinExistence type="predicted"/>
<dbReference type="SUPFAM" id="SSF56601">
    <property type="entry name" value="beta-lactamase/transpeptidase-like"/>
    <property type="match status" value="1"/>
</dbReference>
<dbReference type="PANTHER" id="PTHR43283:SF7">
    <property type="entry name" value="BETA-LACTAMASE-RELATED DOMAIN-CONTAINING PROTEIN"/>
    <property type="match status" value="1"/>
</dbReference>
<dbReference type="PATRIC" id="fig|1262449.3.peg.3257"/>
<evidence type="ECO:0000259" key="1">
    <source>
        <dbReference type="Pfam" id="PF00144"/>
    </source>
</evidence>
<reference evidence="3 4" key="3">
    <citation type="journal article" name="Genome Announc.">
        <title>Improved Draft Genome Sequence of Clostridium pasteurianum Strain ATCC 6013 (DSM 525) Using a Hybrid Next-Generation Sequencing Approach.</title>
        <authorList>
            <person name="Pyne M.E."/>
            <person name="Utturkar S."/>
            <person name="Brown S.D."/>
            <person name="Moo-Young M."/>
            <person name="Chung D.A."/>
            <person name="Chou C.P."/>
        </authorList>
    </citation>
    <scope>NUCLEOTIDE SEQUENCE [LARGE SCALE GENOMIC DNA]</scope>
    <source>
        <strain evidence="3 4">ATCC 6013</strain>
    </source>
</reference>
<evidence type="ECO:0000313" key="4">
    <source>
        <dbReference type="Proteomes" id="UP000028042"/>
    </source>
</evidence>
<dbReference type="Proteomes" id="UP000028042">
    <property type="component" value="Unassembled WGS sequence"/>
</dbReference>
<dbReference type="Pfam" id="PF00144">
    <property type="entry name" value="Beta-lactamase"/>
    <property type="match status" value="1"/>
</dbReference>
<organism evidence="2 5">
    <name type="scientific">Clostridium pasteurianum DSM 525 = ATCC 6013</name>
    <dbReference type="NCBI Taxonomy" id="1262449"/>
    <lineage>
        <taxon>Bacteria</taxon>
        <taxon>Bacillati</taxon>
        <taxon>Bacillota</taxon>
        <taxon>Clostridia</taxon>
        <taxon>Eubacteriales</taxon>
        <taxon>Clostridiaceae</taxon>
        <taxon>Clostridium</taxon>
    </lineage>
</organism>
<dbReference type="PANTHER" id="PTHR43283">
    <property type="entry name" value="BETA-LACTAMASE-RELATED"/>
    <property type="match status" value="1"/>
</dbReference>
<feature type="domain" description="Beta-lactamase-related" evidence="1">
    <location>
        <begin position="23"/>
        <end position="302"/>
    </location>
</feature>
<reference evidence="2 5" key="1">
    <citation type="journal article" date="2015" name="Genome Announc.">
        <title>Complete Genome Sequence of the Nitrogen-Fixing and Solvent-Producing Clostridium pasteurianum DSM 525.</title>
        <authorList>
            <person name="Poehlein A."/>
            <person name="Grosse-Honebrink A."/>
            <person name="Zhang Y."/>
            <person name="Minton N.P."/>
            <person name="Daniel R."/>
        </authorList>
    </citation>
    <scope>NUCLEOTIDE SEQUENCE [LARGE SCALE GENOMIC DNA]</scope>
    <source>
        <strain evidence="2">DSM 525</strain>
        <strain evidence="5">DSM 525 / ATCC 6013</strain>
    </source>
</reference>
<dbReference type="GeneID" id="93073045"/>
<gene>
    <name evidence="2" type="ORF">CLPA_c08340</name>
    <name evidence="3" type="ORF">CP6013_02317</name>
</gene>
<reference evidence="3" key="2">
    <citation type="submission" date="2015-10" db="EMBL/GenBank/DDBJ databases">
        <title>Improved Draft Genome Sequence of Clostridium pasteurianum Strain ATCC 6013 (DSM 525) Using a Hybrid Next-Generation Sequencing Approach.</title>
        <authorList>
            <person name="Pyne M.E."/>
            <person name="Utturkar S.M."/>
            <person name="Brown S.D."/>
            <person name="Moo-Young M."/>
            <person name="Chung D.A."/>
            <person name="Chou P.C."/>
        </authorList>
    </citation>
    <scope>NUCLEOTIDE SEQUENCE</scope>
    <source>
        <strain evidence="3">ATCC 6013</strain>
    </source>
</reference>
<evidence type="ECO:0000313" key="3">
    <source>
        <dbReference type="EMBL" id="KRU13069.1"/>
    </source>
</evidence>
<accession>A0A0H3J0R5</accession>
<sequence>MIKKEYFHDDLERVVSKKYKNIAGIAVVKDGNTVYENYFNGYGKEDTLHVASVTKSILSALIGIAIDKGFIESVNQKVLDFFPEYDSMLADSKKQEVRIKHLLTMTAPYIYKREPFKELCSSSDWAKYALDLLGGKDECGTFKYSTAGAHLLSVILTKATGKTAREFANEYLFEPIGMKQLPNYEMTTETYMNFIKGKYVCGWVSDPKGNSTGGWGVTLSAVDMARFGQLYLNYGNWNGKQIISREWIEESLRDNSNHYGYLWWLFKEDEFAYCAMGDGGNVICCLPERNMVVAIASKFMMRPKDRMKLVKDYILPLLDREKSI</sequence>
<dbReference type="EMBL" id="JPGY02000001">
    <property type="protein sequence ID" value="KRU13069.1"/>
    <property type="molecule type" value="Genomic_DNA"/>
</dbReference>
<dbReference type="InterPro" id="IPR050789">
    <property type="entry name" value="Diverse_Enzym_Activities"/>
</dbReference>
<dbReference type="KEGG" id="cpae:CPAST_c08340"/>
<keyword evidence="5" id="KW-1185">Reference proteome</keyword>